<evidence type="ECO:0000313" key="3">
    <source>
        <dbReference type="Proteomes" id="UP001497480"/>
    </source>
</evidence>
<keyword evidence="3" id="KW-1185">Reference proteome</keyword>
<comment type="caution">
    <text evidence="2">The sequence shown here is derived from an EMBL/GenBank/DDBJ whole genome shotgun (WGS) entry which is preliminary data.</text>
</comment>
<feature type="region of interest" description="Disordered" evidence="1">
    <location>
        <begin position="1"/>
        <end position="65"/>
    </location>
</feature>
<evidence type="ECO:0000256" key="1">
    <source>
        <dbReference type="SAM" id="MobiDB-lite"/>
    </source>
</evidence>
<dbReference type="EMBL" id="CAXHTB010000025">
    <property type="protein sequence ID" value="CAL0333372.1"/>
    <property type="molecule type" value="Genomic_DNA"/>
</dbReference>
<sequence>MGGGFNVQEQQQQQQGLEFGTKEKKNSMVKAPSESEENDPITPENTETNNHKSTQEYSSTSTTQNWQLVTSIMVVRHGPRRAELSRGSGPQTN</sequence>
<organism evidence="2 3">
    <name type="scientific">Lupinus luteus</name>
    <name type="common">European yellow lupine</name>
    <dbReference type="NCBI Taxonomy" id="3873"/>
    <lineage>
        <taxon>Eukaryota</taxon>
        <taxon>Viridiplantae</taxon>
        <taxon>Streptophyta</taxon>
        <taxon>Embryophyta</taxon>
        <taxon>Tracheophyta</taxon>
        <taxon>Spermatophyta</taxon>
        <taxon>Magnoliopsida</taxon>
        <taxon>eudicotyledons</taxon>
        <taxon>Gunneridae</taxon>
        <taxon>Pentapetalae</taxon>
        <taxon>rosids</taxon>
        <taxon>fabids</taxon>
        <taxon>Fabales</taxon>
        <taxon>Fabaceae</taxon>
        <taxon>Papilionoideae</taxon>
        <taxon>50 kb inversion clade</taxon>
        <taxon>genistoids sensu lato</taxon>
        <taxon>core genistoids</taxon>
        <taxon>Genisteae</taxon>
        <taxon>Lupinus</taxon>
    </lineage>
</organism>
<dbReference type="AlphaFoldDB" id="A0AAV1YHQ7"/>
<proteinExistence type="predicted"/>
<dbReference type="Proteomes" id="UP001497480">
    <property type="component" value="Unassembled WGS sequence"/>
</dbReference>
<evidence type="ECO:0000313" key="2">
    <source>
        <dbReference type="EMBL" id="CAL0333372.1"/>
    </source>
</evidence>
<feature type="compositionally biased region" description="Low complexity" evidence="1">
    <location>
        <begin position="55"/>
        <end position="64"/>
    </location>
</feature>
<gene>
    <name evidence="2" type="ORF">LLUT_LOCUS34432</name>
</gene>
<reference evidence="2 3" key="1">
    <citation type="submission" date="2024-03" db="EMBL/GenBank/DDBJ databases">
        <authorList>
            <person name="Martinez-Hernandez J."/>
        </authorList>
    </citation>
    <scope>NUCLEOTIDE SEQUENCE [LARGE SCALE GENOMIC DNA]</scope>
</reference>
<name>A0AAV1YHQ7_LUPLU</name>
<accession>A0AAV1YHQ7</accession>
<protein>
    <submittedName>
        <fullName evidence="2">Uncharacterized protein</fullName>
    </submittedName>
</protein>